<proteinExistence type="predicted"/>
<dbReference type="EnsemblMetazoa" id="AEPI007741-RA">
    <property type="protein sequence ID" value="AEPI007741-PA"/>
    <property type="gene ID" value="AEPI007741"/>
</dbReference>
<keyword evidence="3" id="KW-1185">Reference proteome</keyword>
<dbReference type="VEuPathDB" id="VectorBase:AEPI007741"/>
<evidence type="ECO:0000256" key="1">
    <source>
        <dbReference type="SAM" id="SignalP"/>
    </source>
</evidence>
<evidence type="ECO:0000313" key="3">
    <source>
        <dbReference type="Proteomes" id="UP000075885"/>
    </source>
</evidence>
<keyword evidence="1" id="KW-0732">Signal</keyword>
<dbReference type="Proteomes" id="UP000075885">
    <property type="component" value="Unassembled WGS sequence"/>
</dbReference>
<name>A0A182PLC3_9DIPT</name>
<organism evidence="2 3">
    <name type="scientific">Anopheles epiroticus</name>
    <dbReference type="NCBI Taxonomy" id="199890"/>
    <lineage>
        <taxon>Eukaryota</taxon>
        <taxon>Metazoa</taxon>
        <taxon>Ecdysozoa</taxon>
        <taxon>Arthropoda</taxon>
        <taxon>Hexapoda</taxon>
        <taxon>Insecta</taxon>
        <taxon>Pterygota</taxon>
        <taxon>Neoptera</taxon>
        <taxon>Endopterygota</taxon>
        <taxon>Diptera</taxon>
        <taxon>Nematocera</taxon>
        <taxon>Culicoidea</taxon>
        <taxon>Culicidae</taxon>
        <taxon>Anophelinae</taxon>
        <taxon>Anopheles</taxon>
    </lineage>
</organism>
<feature type="signal peptide" evidence="1">
    <location>
        <begin position="1"/>
        <end position="26"/>
    </location>
</feature>
<dbReference type="AlphaFoldDB" id="A0A182PLC3"/>
<sequence length="184" mass="21163">MSITMAIWQPCAVLCLVVACVEQTIAIKASYERFEQFFGNEYMDFDLRVRKFNRTTMTLNGTIFINQPIDDTILFTSDVFHSRLGNQQFQHYPQHLPTSGLCSFIDNLHRDYPSAIESIENITQMSECPVTERVMHVIDKAFPSEVIPDSLANGLWKMVFSGILNETTVIRFMISVRLTDDYMS</sequence>
<reference evidence="2" key="2">
    <citation type="submission" date="2020-05" db="UniProtKB">
        <authorList>
            <consortium name="EnsemblMetazoa"/>
        </authorList>
    </citation>
    <scope>IDENTIFICATION</scope>
    <source>
        <strain evidence="2">Epiroticus2</strain>
    </source>
</reference>
<reference evidence="3" key="1">
    <citation type="submission" date="2013-03" db="EMBL/GenBank/DDBJ databases">
        <title>The Genome Sequence of Anopheles epiroticus epiroticus2.</title>
        <authorList>
            <consortium name="The Broad Institute Genomics Platform"/>
            <person name="Neafsey D.E."/>
            <person name="Howell P."/>
            <person name="Walker B."/>
            <person name="Young S.K."/>
            <person name="Zeng Q."/>
            <person name="Gargeya S."/>
            <person name="Fitzgerald M."/>
            <person name="Haas B."/>
            <person name="Abouelleil A."/>
            <person name="Allen A.W."/>
            <person name="Alvarado L."/>
            <person name="Arachchi H.M."/>
            <person name="Berlin A.M."/>
            <person name="Chapman S.B."/>
            <person name="Gainer-Dewar J."/>
            <person name="Goldberg J."/>
            <person name="Griggs A."/>
            <person name="Gujja S."/>
            <person name="Hansen M."/>
            <person name="Howarth C."/>
            <person name="Imamovic A."/>
            <person name="Ireland A."/>
            <person name="Larimer J."/>
            <person name="McCowan C."/>
            <person name="Murphy C."/>
            <person name="Pearson M."/>
            <person name="Poon T.W."/>
            <person name="Priest M."/>
            <person name="Roberts A."/>
            <person name="Saif S."/>
            <person name="Shea T."/>
            <person name="Sisk P."/>
            <person name="Sykes S."/>
            <person name="Wortman J."/>
            <person name="Nusbaum C."/>
            <person name="Birren B."/>
        </authorList>
    </citation>
    <scope>NUCLEOTIDE SEQUENCE [LARGE SCALE GENOMIC DNA]</scope>
    <source>
        <strain evidence="3">Epiroticus2</strain>
    </source>
</reference>
<feature type="chain" id="PRO_5008131503" evidence="1">
    <location>
        <begin position="27"/>
        <end position="184"/>
    </location>
</feature>
<evidence type="ECO:0000313" key="2">
    <source>
        <dbReference type="EnsemblMetazoa" id="AEPI007741-PA"/>
    </source>
</evidence>
<dbReference type="PANTHER" id="PTHR21112:SF0">
    <property type="entry name" value="CHEMOSENSORY PROTEIN A 29A-RELATED"/>
    <property type="match status" value="1"/>
</dbReference>
<dbReference type="PANTHER" id="PTHR21112">
    <property type="entry name" value="CHEMOSENSORY PROTEIN A 29A-RELATED"/>
    <property type="match status" value="1"/>
</dbReference>
<accession>A0A182PLC3</accession>
<protein>
    <submittedName>
        <fullName evidence="2">Uncharacterized protein</fullName>
    </submittedName>
</protein>